<keyword evidence="1 2" id="KW-0597">Phosphoprotein</keyword>
<organism evidence="4 5">
    <name type="scientific">Pelotalea chapellei</name>
    <dbReference type="NCBI Taxonomy" id="44671"/>
    <lineage>
        <taxon>Bacteria</taxon>
        <taxon>Pseudomonadati</taxon>
        <taxon>Thermodesulfobacteriota</taxon>
        <taxon>Desulfuromonadia</taxon>
        <taxon>Geobacterales</taxon>
        <taxon>Geobacteraceae</taxon>
        <taxon>Pelotalea</taxon>
    </lineage>
</organism>
<proteinExistence type="predicted"/>
<dbReference type="PANTHER" id="PTHR44591:SF3">
    <property type="entry name" value="RESPONSE REGULATORY DOMAIN-CONTAINING PROTEIN"/>
    <property type="match status" value="1"/>
</dbReference>
<dbReference type="Gene3D" id="3.40.50.2300">
    <property type="match status" value="1"/>
</dbReference>
<dbReference type="EMBL" id="JAHDYS010000006">
    <property type="protein sequence ID" value="MBT1071652.1"/>
    <property type="molecule type" value="Genomic_DNA"/>
</dbReference>
<protein>
    <submittedName>
        <fullName evidence="4">Response regulator</fullName>
    </submittedName>
</protein>
<dbReference type="PROSITE" id="PS50110">
    <property type="entry name" value="RESPONSE_REGULATORY"/>
    <property type="match status" value="1"/>
</dbReference>
<dbReference type="RefSeq" id="WP_214297653.1">
    <property type="nucleotide sequence ID" value="NZ_JAHDYS010000006.1"/>
</dbReference>
<dbReference type="PANTHER" id="PTHR44591">
    <property type="entry name" value="STRESS RESPONSE REGULATOR PROTEIN 1"/>
    <property type="match status" value="1"/>
</dbReference>
<evidence type="ECO:0000313" key="4">
    <source>
        <dbReference type="EMBL" id="MBT1071652.1"/>
    </source>
</evidence>
<sequence length="123" mass="13813">MSSKTILIVDDSKTMRAMLVSTIESINNYNIVEASTGFEALRLLPREKVDLILTDINMPDINGLELLSYLRNNPNYQEIPVIIISSEGSQKDIDKGKQLGANDYVIKPFDPARVQELIQLYLG</sequence>
<keyword evidence="5" id="KW-1185">Reference proteome</keyword>
<comment type="caution">
    <text evidence="4">The sequence shown here is derived from an EMBL/GenBank/DDBJ whole genome shotgun (WGS) entry which is preliminary data.</text>
</comment>
<dbReference type="InterPro" id="IPR001789">
    <property type="entry name" value="Sig_transdc_resp-reg_receiver"/>
</dbReference>
<dbReference type="SMART" id="SM00448">
    <property type="entry name" value="REC"/>
    <property type="match status" value="1"/>
</dbReference>
<dbReference type="SUPFAM" id="SSF52172">
    <property type="entry name" value="CheY-like"/>
    <property type="match status" value="1"/>
</dbReference>
<evidence type="ECO:0000256" key="1">
    <source>
        <dbReference type="ARBA" id="ARBA00022553"/>
    </source>
</evidence>
<evidence type="ECO:0000313" key="5">
    <source>
        <dbReference type="Proteomes" id="UP000784128"/>
    </source>
</evidence>
<evidence type="ECO:0000256" key="2">
    <source>
        <dbReference type="PROSITE-ProRule" id="PRU00169"/>
    </source>
</evidence>
<gene>
    <name evidence="4" type="ORF">KJB30_07645</name>
</gene>
<dbReference type="InterPro" id="IPR050595">
    <property type="entry name" value="Bact_response_regulator"/>
</dbReference>
<name>A0ABS5U7K4_9BACT</name>
<accession>A0ABS5U7K4</accession>
<feature type="modified residue" description="4-aspartylphosphate" evidence="2">
    <location>
        <position position="55"/>
    </location>
</feature>
<dbReference type="Proteomes" id="UP000784128">
    <property type="component" value="Unassembled WGS sequence"/>
</dbReference>
<dbReference type="InterPro" id="IPR011006">
    <property type="entry name" value="CheY-like_superfamily"/>
</dbReference>
<feature type="domain" description="Response regulatory" evidence="3">
    <location>
        <begin position="5"/>
        <end position="122"/>
    </location>
</feature>
<reference evidence="4 5" key="1">
    <citation type="submission" date="2021-05" db="EMBL/GenBank/DDBJ databases">
        <title>The draft genome of Geobacter chapellei DSM 13688.</title>
        <authorList>
            <person name="Xu Z."/>
            <person name="Masuda Y."/>
            <person name="Itoh H."/>
            <person name="Senoo K."/>
        </authorList>
    </citation>
    <scope>NUCLEOTIDE SEQUENCE [LARGE SCALE GENOMIC DNA]</scope>
    <source>
        <strain evidence="4 5">DSM 13688</strain>
    </source>
</reference>
<evidence type="ECO:0000259" key="3">
    <source>
        <dbReference type="PROSITE" id="PS50110"/>
    </source>
</evidence>
<dbReference type="Pfam" id="PF00072">
    <property type="entry name" value="Response_reg"/>
    <property type="match status" value="1"/>
</dbReference>